<evidence type="ECO:0000256" key="11">
    <source>
        <dbReference type="ARBA" id="ARBA00022837"/>
    </source>
</evidence>
<dbReference type="GO" id="GO:0006508">
    <property type="term" value="P:proteolysis"/>
    <property type="evidence" value="ECO:0007669"/>
    <property type="project" value="UniProtKB-KW"/>
</dbReference>
<feature type="binding site" evidence="17">
    <location>
        <position position="187"/>
    </location>
    <ligand>
        <name>Zn(2+)</name>
        <dbReference type="ChEBI" id="CHEBI:29105"/>
        <label>1</label>
    </ligand>
</feature>
<feature type="binding site" evidence="17">
    <location>
        <position position="200"/>
    </location>
    <ligand>
        <name>Zn(2+)</name>
        <dbReference type="ChEBI" id="CHEBI:29105"/>
        <label>1</label>
    </ligand>
</feature>
<feature type="binding site" evidence="17">
    <location>
        <position position="203"/>
    </location>
    <ligand>
        <name>Ca(2+)</name>
        <dbReference type="ChEBI" id="CHEBI:29108"/>
        <label>1</label>
    </ligand>
</feature>
<feature type="binding site" evidence="17">
    <location>
        <position position="462"/>
    </location>
    <ligand>
        <name>Ca(2+)</name>
        <dbReference type="ChEBI" id="CHEBI:29108"/>
        <label>4</label>
    </ligand>
</feature>
<feature type="region of interest" description="Disordered" evidence="21">
    <location>
        <begin position="249"/>
        <end position="317"/>
    </location>
</feature>
<evidence type="ECO:0000256" key="2">
    <source>
        <dbReference type="ARBA" id="ARBA00010370"/>
    </source>
</evidence>
<evidence type="ECO:0000256" key="16">
    <source>
        <dbReference type="PIRSR" id="PIRSR001191-2"/>
    </source>
</evidence>
<dbReference type="InterPro" id="IPR021190">
    <property type="entry name" value="Pept_M10A"/>
</dbReference>
<dbReference type="GO" id="GO:0008270">
    <property type="term" value="F:zinc ion binding"/>
    <property type="evidence" value="ECO:0007669"/>
    <property type="project" value="InterPro"/>
</dbReference>
<keyword evidence="3" id="KW-0964">Secreted</keyword>
<keyword evidence="13" id="KW-0865">Zymogen</keyword>
<evidence type="ECO:0000256" key="17">
    <source>
        <dbReference type="PIRSR" id="PIRSR621190-2"/>
    </source>
</evidence>
<feature type="binding site" evidence="17">
    <location>
        <position position="198"/>
    </location>
    <ligand>
        <name>Ca(2+)</name>
        <dbReference type="ChEBI" id="CHEBI:29108"/>
        <label>2</label>
    </ligand>
</feature>
<evidence type="ECO:0000256" key="21">
    <source>
        <dbReference type="SAM" id="MobiDB-lite"/>
    </source>
</evidence>
<feature type="binding site" evidence="16">
    <location>
        <position position="222"/>
    </location>
    <ligand>
        <name>Zn(2+)</name>
        <dbReference type="ChEBI" id="CHEBI:29105"/>
        <label>2</label>
        <note>catalytic</note>
    </ligand>
</feature>
<feature type="compositionally biased region" description="Acidic residues" evidence="21">
    <location>
        <begin position="279"/>
        <end position="295"/>
    </location>
</feature>
<sequence length="502" mass="57066">MALCSTSSLLALLLFSLGHGAPTPGPDFTPSTDEARAAEDYLSQFYKDVGTTNSTAKRISLSTFKNDLETMQSFFGLEVTGKLDKNTLEMMNQSRCGVSDISRYGHFHGKPKWEKTTITYRVTRYTRDLTESEVDSTLAKAFKLYSDITPLNFEQITSGTADIMILFKGGDHGDFYPFDGRNGVLAHANSPGRNQGGDTHFDDDEPWSLSRRGVNLLLVAAHEFGHALGLDHSRDRKALMFPTYQYTDTDGYQLPEDDRNGAQALYGSRTPTDKPDPTPEPEPEPTPDPEPEEPTPDPKPDPKPDPRPNPKDEQCSRDLVFDAATSIRRELYFFKNGYFWKKGRFFSGVKLKEVKKTWPQIDYVDAAYEMRAKDISFLFQGDQYWGVKGYRTQAGYPKPISTFGFPSSVKKIDSAVHVSMTRRTLFFVNSQYYSYDETTGQMDPGYPRYIFFDFPGIGLKVDAAFENYGYIYFSDGARQTEYNYYTKRVMRVLLNYGWLDCY</sequence>
<dbReference type="InterPro" id="IPR000585">
    <property type="entry name" value="Hemopexin-like_dom"/>
</dbReference>
<dbReference type="SUPFAM" id="SSF55486">
    <property type="entry name" value="Metalloproteases ('zincins'), catalytic domain"/>
    <property type="match status" value="1"/>
</dbReference>
<keyword evidence="12" id="KW-0482">Metalloprotease</keyword>
<evidence type="ECO:0000256" key="3">
    <source>
        <dbReference type="ARBA" id="ARBA00022525"/>
    </source>
</evidence>
<evidence type="ECO:0000256" key="8">
    <source>
        <dbReference type="ARBA" id="ARBA00022737"/>
    </source>
</evidence>
<comment type="cofactor">
    <cofactor evidence="17">
        <name>Ca(2+)</name>
        <dbReference type="ChEBI" id="CHEBI:29108"/>
    </cofactor>
    <text evidence="17">Can bind about 5 Ca(2+) ions per subunit.</text>
</comment>
<feature type="binding site" evidence="17">
    <location>
        <position position="205"/>
    </location>
    <ligand>
        <name>Ca(2+)</name>
        <dbReference type="ChEBI" id="CHEBI:29108"/>
        <label>3</label>
    </ligand>
</feature>
<dbReference type="PANTHER" id="PTHR10201:SF316">
    <property type="entry name" value="STROMELYSIN-2 PRECURSOR"/>
    <property type="match status" value="1"/>
</dbReference>
<dbReference type="Proteomes" id="UP001152803">
    <property type="component" value="Unassembled WGS sequence"/>
</dbReference>
<keyword evidence="10 16" id="KW-0862">Zinc</keyword>
<feature type="binding site" evidence="16">
    <location>
        <position position="232"/>
    </location>
    <ligand>
        <name>Zn(2+)</name>
        <dbReference type="ChEBI" id="CHEBI:29105"/>
        <label>2</label>
        <note>catalytic</note>
    </ligand>
</feature>
<feature type="binding site" evidence="17">
    <location>
        <position position="128"/>
    </location>
    <ligand>
        <name>Ca(2+)</name>
        <dbReference type="ChEBI" id="CHEBI:29108"/>
        <label>1</label>
    </ligand>
</feature>
<evidence type="ECO:0000256" key="10">
    <source>
        <dbReference type="ARBA" id="ARBA00022833"/>
    </source>
</evidence>
<dbReference type="InterPro" id="IPR001818">
    <property type="entry name" value="Pept_M10_metallopeptidase"/>
</dbReference>
<dbReference type="SUPFAM" id="SSF47090">
    <property type="entry name" value="PGBD-like"/>
    <property type="match status" value="1"/>
</dbReference>
<dbReference type="InterPro" id="IPR036375">
    <property type="entry name" value="Hemopexin-like_dom_sf"/>
</dbReference>
<dbReference type="InterPro" id="IPR036365">
    <property type="entry name" value="PGBD-like_sf"/>
</dbReference>
<feature type="repeat" description="Hemopexin" evidence="20">
    <location>
        <begin position="361"/>
        <end position="407"/>
    </location>
</feature>
<dbReference type="FunFam" id="2.110.10.10:FF:000002">
    <property type="entry name" value="Matrix metallopeptidase 3"/>
    <property type="match status" value="1"/>
</dbReference>
<feature type="binding site" evidence="17">
    <location>
        <position position="194"/>
    </location>
    <ligand>
        <name>Ca(2+)</name>
        <dbReference type="ChEBI" id="CHEBI:29108"/>
        <label>2</label>
    </ligand>
</feature>
<feature type="domain" description="Peptidase metallopeptidase" evidence="23">
    <location>
        <begin position="109"/>
        <end position="268"/>
    </location>
</feature>
<evidence type="ECO:0000256" key="20">
    <source>
        <dbReference type="PROSITE-ProRule" id="PRU01011"/>
    </source>
</evidence>
<keyword evidence="5" id="KW-0645">Protease</keyword>
<keyword evidence="11 17" id="KW-0106">Calcium</keyword>
<organism evidence="24 25">
    <name type="scientific">Conger conger</name>
    <name type="common">Conger eel</name>
    <name type="synonym">Muraena conger</name>
    <dbReference type="NCBI Taxonomy" id="82655"/>
    <lineage>
        <taxon>Eukaryota</taxon>
        <taxon>Metazoa</taxon>
        <taxon>Chordata</taxon>
        <taxon>Craniata</taxon>
        <taxon>Vertebrata</taxon>
        <taxon>Euteleostomi</taxon>
        <taxon>Actinopterygii</taxon>
        <taxon>Neopterygii</taxon>
        <taxon>Teleostei</taxon>
        <taxon>Anguilliformes</taxon>
        <taxon>Congridae</taxon>
        <taxon>Conger</taxon>
    </lineage>
</organism>
<feature type="binding site" evidence="17">
    <location>
        <position position="365"/>
    </location>
    <ligand>
        <name>Ca(2+)</name>
        <dbReference type="ChEBI" id="CHEBI:29108"/>
        <label>4</label>
    </ligand>
</feature>
<dbReference type="Pfam" id="PF00413">
    <property type="entry name" value="Peptidase_M10"/>
    <property type="match status" value="1"/>
</dbReference>
<dbReference type="InterPro" id="IPR024079">
    <property type="entry name" value="MetalloPept_cat_dom_sf"/>
</dbReference>
<feature type="chain" id="PRO_5040187229" description="Peptidase metallopeptidase domain-containing protein" evidence="22">
    <location>
        <begin position="21"/>
        <end position="502"/>
    </location>
</feature>
<dbReference type="EMBL" id="JAFJMO010000014">
    <property type="protein sequence ID" value="KAJ8257149.1"/>
    <property type="molecule type" value="Genomic_DNA"/>
</dbReference>
<feature type="binding site" evidence="17">
    <location>
        <position position="162"/>
    </location>
    <ligand>
        <name>Ca(2+)</name>
        <dbReference type="ChEBI" id="CHEBI:29108"/>
        <label>2</label>
    </ligand>
</feature>
<evidence type="ECO:0000256" key="12">
    <source>
        <dbReference type="ARBA" id="ARBA00023049"/>
    </source>
</evidence>
<dbReference type="CDD" id="cd00094">
    <property type="entry name" value="HX"/>
    <property type="match status" value="1"/>
</dbReference>
<keyword evidence="25" id="KW-1185">Reference proteome</keyword>
<dbReference type="Pfam" id="PF01471">
    <property type="entry name" value="PG_binding_1"/>
    <property type="match status" value="1"/>
</dbReference>
<dbReference type="OrthoDB" id="406838at2759"/>
<dbReference type="SMART" id="SM00120">
    <property type="entry name" value="HX"/>
    <property type="match status" value="4"/>
</dbReference>
<dbReference type="PRINTS" id="PR00138">
    <property type="entry name" value="MATRIXIN"/>
</dbReference>
<dbReference type="Gene3D" id="2.110.10.10">
    <property type="entry name" value="Hemopexin-like domain"/>
    <property type="match status" value="1"/>
</dbReference>
<evidence type="ECO:0000256" key="7">
    <source>
        <dbReference type="ARBA" id="ARBA00022729"/>
    </source>
</evidence>
<keyword evidence="6 16" id="KW-0479">Metal-binding</keyword>
<feature type="binding site" evidence="17">
    <location>
        <position position="172"/>
    </location>
    <ligand>
        <name>Zn(2+)</name>
        <dbReference type="ChEBI" id="CHEBI:29105"/>
        <label>1</label>
    </ligand>
</feature>
<feature type="binding site" evidence="17">
    <location>
        <position position="240"/>
    </location>
    <ligand>
        <name>Zn(2+)</name>
        <dbReference type="ChEBI" id="CHEBI:29105"/>
        <label>2</label>
        <note>catalytic</note>
    </ligand>
</feature>
<dbReference type="InterPro" id="IPR033739">
    <property type="entry name" value="M10A_MMP"/>
</dbReference>
<keyword evidence="7 22" id="KW-0732">Signal</keyword>
<feature type="binding site" evidence="17">
    <location>
        <position position="202"/>
    </location>
    <ligand>
        <name>Ca(2+)</name>
        <dbReference type="ChEBI" id="CHEBI:29108"/>
        <label>3</label>
    </ligand>
</feature>
<keyword evidence="8" id="KW-0677">Repeat</keyword>
<dbReference type="InterPro" id="IPR018487">
    <property type="entry name" value="Hemopexin-like_repeat"/>
</dbReference>
<feature type="binding site" evidence="17">
    <location>
        <position position="179"/>
    </location>
    <ligand>
        <name>Ca(2+)</name>
        <dbReference type="ChEBI" id="CHEBI:29108"/>
        <label>3</label>
    </ligand>
</feature>
<feature type="signal peptide" evidence="22">
    <location>
        <begin position="1"/>
        <end position="20"/>
    </location>
</feature>
<evidence type="ECO:0000256" key="14">
    <source>
        <dbReference type="ARBA" id="ARBA00023157"/>
    </source>
</evidence>
<dbReference type="Gene3D" id="3.40.390.10">
    <property type="entry name" value="Collagenase (Catalytic Domain)"/>
    <property type="match status" value="1"/>
</dbReference>
<comment type="cofactor">
    <cofactor evidence="17">
        <name>Zn(2+)</name>
        <dbReference type="ChEBI" id="CHEBI:29105"/>
    </cofactor>
    <text evidence="17">Binds 2 Zn(2+) ions per subunit.</text>
</comment>
<dbReference type="PROSITE" id="PS51642">
    <property type="entry name" value="HEMOPEXIN_2"/>
    <property type="match status" value="2"/>
</dbReference>
<evidence type="ECO:0000256" key="6">
    <source>
        <dbReference type="ARBA" id="ARBA00022723"/>
    </source>
</evidence>
<evidence type="ECO:0000256" key="4">
    <source>
        <dbReference type="ARBA" id="ARBA00022530"/>
    </source>
</evidence>
<comment type="subcellular location">
    <subcellularLocation>
        <location evidence="1">Secreted</location>
        <location evidence="1">Extracellular space</location>
        <location evidence="1">Extracellular matrix</location>
    </subcellularLocation>
</comment>
<keyword evidence="14 18" id="KW-1015">Disulfide bond</keyword>
<dbReference type="PIRSF" id="PIRSF001191">
    <property type="entry name" value="Peptidase_M10A_matrix"/>
    <property type="match status" value="1"/>
</dbReference>
<evidence type="ECO:0000256" key="9">
    <source>
        <dbReference type="ARBA" id="ARBA00022801"/>
    </source>
</evidence>
<dbReference type="SUPFAM" id="SSF50923">
    <property type="entry name" value="Hemopexin-like domain"/>
    <property type="match status" value="1"/>
</dbReference>
<gene>
    <name evidence="24" type="ORF">COCON_G00193010</name>
</gene>
<feature type="disulfide bond" evidence="18">
    <location>
        <begin position="315"/>
        <end position="501"/>
    </location>
</feature>
<reference evidence="24" key="1">
    <citation type="journal article" date="2023" name="Science">
        <title>Genome structures resolve the early diversification of teleost fishes.</title>
        <authorList>
            <person name="Parey E."/>
            <person name="Louis A."/>
            <person name="Montfort J."/>
            <person name="Bouchez O."/>
            <person name="Roques C."/>
            <person name="Iampietro C."/>
            <person name="Lluch J."/>
            <person name="Castinel A."/>
            <person name="Donnadieu C."/>
            <person name="Desvignes T."/>
            <person name="Floi Bucao C."/>
            <person name="Jouanno E."/>
            <person name="Wen M."/>
            <person name="Mejri S."/>
            <person name="Dirks R."/>
            <person name="Jansen H."/>
            <person name="Henkel C."/>
            <person name="Chen W.J."/>
            <person name="Zahm M."/>
            <person name="Cabau C."/>
            <person name="Klopp C."/>
            <person name="Thompson A.W."/>
            <person name="Robinson-Rechavi M."/>
            <person name="Braasch I."/>
            <person name="Lecointre G."/>
            <person name="Bobe J."/>
            <person name="Postlethwait J.H."/>
            <person name="Berthelot C."/>
            <person name="Roest Crollius H."/>
            <person name="Guiguen Y."/>
        </authorList>
    </citation>
    <scope>NUCLEOTIDE SEQUENCE</scope>
    <source>
        <strain evidence="24">Concon-B</strain>
    </source>
</reference>
<comment type="caution">
    <text evidence="24">The sequence shown here is derived from an EMBL/GenBank/DDBJ whole genome shotgun (WGS) entry which is preliminary data.</text>
</comment>
<evidence type="ECO:0000256" key="22">
    <source>
        <dbReference type="SAM" id="SignalP"/>
    </source>
</evidence>
<feature type="binding site" evidence="17">
    <location>
        <position position="367"/>
    </location>
    <ligand>
        <name>Ca(2+)</name>
        <dbReference type="ChEBI" id="CHEBI:29108"/>
        <label>5</label>
    </ligand>
</feature>
<dbReference type="GO" id="GO:0030574">
    <property type="term" value="P:collagen catabolic process"/>
    <property type="evidence" value="ECO:0007669"/>
    <property type="project" value="TreeGrafter"/>
</dbReference>
<feature type="binding site" evidence="17">
    <location>
        <position position="196"/>
    </location>
    <ligand>
        <name>Ca(2+)</name>
        <dbReference type="ChEBI" id="CHEBI:29108"/>
        <label>2</label>
    </ligand>
</feature>
<dbReference type="GO" id="GO:0030198">
    <property type="term" value="P:extracellular matrix organization"/>
    <property type="evidence" value="ECO:0007669"/>
    <property type="project" value="TreeGrafter"/>
</dbReference>
<evidence type="ECO:0000256" key="5">
    <source>
        <dbReference type="ARBA" id="ARBA00022670"/>
    </source>
</evidence>
<dbReference type="GO" id="GO:0031012">
    <property type="term" value="C:extracellular matrix"/>
    <property type="evidence" value="ECO:0007669"/>
    <property type="project" value="InterPro"/>
</dbReference>
<feature type="binding site" evidence="17">
    <location>
        <position position="174"/>
    </location>
    <ligand>
        <name>Zn(2+)</name>
        <dbReference type="ChEBI" id="CHEBI:29105"/>
        <label>1</label>
    </ligand>
</feature>
<dbReference type="SMART" id="SM00235">
    <property type="entry name" value="ZnMc"/>
    <property type="match status" value="1"/>
</dbReference>
<evidence type="ECO:0000256" key="1">
    <source>
        <dbReference type="ARBA" id="ARBA00004498"/>
    </source>
</evidence>
<evidence type="ECO:0000256" key="13">
    <source>
        <dbReference type="ARBA" id="ARBA00023145"/>
    </source>
</evidence>
<comment type="similarity">
    <text evidence="2">Belongs to the peptidase M10A family.</text>
</comment>
<evidence type="ECO:0000259" key="23">
    <source>
        <dbReference type="SMART" id="SM00235"/>
    </source>
</evidence>
<evidence type="ECO:0000256" key="19">
    <source>
        <dbReference type="PIRSR" id="PIRSR621190-4"/>
    </source>
</evidence>
<feature type="active site" evidence="15">
    <location>
        <position position="223"/>
    </location>
</feature>
<dbReference type="GO" id="GO:0004222">
    <property type="term" value="F:metalloendopeptidase activity"/>
    <property type="evidence" value="ECO:0007669"/>
    <property type="project" value="InterPro"/>
</dbReference>
<name>A0A9Q1HS57_CONCO</name>
<evidence type="ECO:0000256" key="15">
    <source>
        <dbReference type="PIRSR" id="PIRSR001191-1"/>
    </source>
</evidence>
<proteinExistence type="inferred from homology"/>
<feature type="binding site" evidence="17">
    <location>
        <position position="415"/>
    </location>
    <ligand>
        <name>Ca(2+)</name>
        <dbReference type="ChEBI" id="CHEBI:29108"/>
        <label>5</label>
    </ligand>
</feature>
<feature type="binding site" description="in inhibited form" evidence="17">
    <location>
        <position position="96"/>
    </location>
    <ligand>
        <name>Zn(2+)</name>
        <dbReference type="ChEBI" id="CHEBI:29105"/>
        <label>2</label>
        <note>catalytic</note>
    </ligand>
</feature>
<dbReference type="InterPro" id="IPR006026">
    <property type="entry name" value="Peptidase_Metallo"/>
</dbReference>
<keyword evidence="9" id="KW-0378">Hydrolase</keyword>
<keyword evidence="4" id="KW-0272">Extracellular matrix</keyword>
<feature type="repeat" description="Hemopexin" evidence="20">
    <location>
        <begin position="409"/>
        <end position="457"/>
    </location>
</feature>
<dbReference type="InterPro" id="IPR002477">
    <property type="entry name" value="Peptidoglycan-bd-like"/>
</dbReference>
<evidence type="ECO:0000313" key="24">
    <source>
        <dbReference type="EMBL" id="KAJ8257149.1"/>
    </source>
</evidence>
<feature type="binding site" evidence="17">
    <location>
        <position position="180"/>
    </location>
    <ligand>
        <name>Ca(2+)</name>
        <dbReference type="ChEBI" id="CHEBI:29108"/>
        <label>3</label>
    </ligand>
</feature>
<feature type="binding site" evidence="17">
    <location>
        <position position="322"/>
    </location>
    <ligand>
        <name>Ca(2+)</name>
        <dbReference type="ChEBI" id="CHEBI:29108"/>
        <label>4</label>
    </ligand>
</feature>
<dbReference type="Pfam" id="PF00045">
    <property type="entry name" value="Hemopexin"/>
    <property type="match status" value="2"/>
</dbReference>
<dbReference type="FunFam" id="3.40.390.10:FF:000007">
    <property type="entry name" value="Collagenase 3"/>
    <property type="match status" value="1"/>
</dbReference>
<protein>
    <recommendedName>
        <fullName evidence="23">Peptidase metallopeptidase domain-containing protein</fullName>
    </recommendedName>
</protein>
<evidence type="ECO:0000313" key="25">
    <source>
        <dbReference type="Proteomes" id="UP001152803"/>
    </source>
</evidence>
<dbReference type="CDD" id="cd04278">
    <property type="entry name" value="ZnMc_MMP"/>
    <property type="match status" value="1"/>
</dbReference>
<dbReference type="AlphaFoldDB" id="A0A9Q1HS57"/>
<evidence type="ECO:0000256" key="18">
    <source>
        <dbReference type="PIRSR" id="PIRSR621190-3"/>
    </source>
</evidence>
<feature type="compositionally biased region" description="Basic and acidic residues" evidence="21">
    <location>
        <begin position="296"/>
        <end position="317"/>
    </location>
</feature>
<feature type="binding site" evidence="16">
    <location>
        <position position="226"/>
    </location>
    <ligand>
        <name>Zn(2+)</name>
        <dbReference type="ChEBI" id="CHEBI:29105"/>
        <label>2</label>
        <note>catalytic</note>
    </ligand>
</feature>
<feature type="modified residue" description="Phosphotyrosine; by PKDCC" evidence="19">
    <location>
        <position position="396"/>
    </location>
</feature>
<feature type="binding site" evidence="17">
    <location>
        <position position="205"/>
    </location>
    <ligand>
        <name>Ca(2+)</name>
        <dbReference type="ChEBI" id="CHEBI:29108"/>
        <label>1</label>
    </ligand>
</feature>
<dbReference type="PANTHER" id="PTHR10201">
    <property type="entry name" value="MATRIX METALLOPROTEINASE"/>
    <property type="match status" value="1"/>
</dbReference>
<accession>A0A9Q1HS57</accession>